<evidence type="ECO:0000313" key="4">
    <source>
        <dbReference type="EMBL" id="SEK94067.1"/>
    </source>
</evidence>
<dbReference type="Pfam" id="PF00072">
    <property type="entry name" value="Response_reg"/>
    <property type="match status" value="1"/>
</dbReference>
<dbReference type="InterPro" id="IPR001789">
    <property type="entry name" value="Sig_transdc_resp-reg_receiver"/>
</dbReference>
<dbReference type="AlphaFoldDB" id="A0A1H7L714"/>
<sequence length="242" mass="27783">MTIKSIIIDDEHLAISIIESYLKEFKNIEVIGVFKNPLEALPLLENGGIDVVFLDINMPRMNGLEFLKTLKEYPQIIITTAYKEYAIESYELEVLDYLVKPIPFSRFLKSINKLMARLITLDKGKPFAEFEQAPHVFLKVDKKLIKIFLRDILYIESLKDYIKLRSVEGTYISHKSLASISEELPSENFIRIHKSYAIAIDKVKSVEGNLVEIGDKRIPIGRNYSIHAKKQILKNKGNLLNG</sequence>
<dbReference type="Proteomes" id="UP000198521">
    <property type="component" value="Unassembled WGS sequence"/>
</dbReference>
<dbReference type="PANTHER" id="PTHR37299:SF1">
    <property type="entry name" value="STAGE 0 SPORULATION PROTEIN A HOMOLOG"/>
    <property type="match status" value="1"/>
</dbReference>
<gene>
    <name evidence="4" type="ORF">SAMN04487910_1528</name>
</gene>
<reference evidence="4 5" key="1">
    <citation type="submission" date="2016-10" db="EMBL/GenBank/DDBJ databases">
        <authorList>
            <person name="de Groot N.N."/>
        </authorList>
    </citation>
    <scope>NUCLEOTIDE SEQUENCE [LARGE SCALE GENOMIC DNA]</scope>
    <source>
        <strain evidence="4 5">DSM 25232</strain>
    </source>
</reference>
<dbReference type="STRING" id="1038014.SAMN04487910_1528"/>
<dbReference type="Gene3D" id="2.40.50.1020">
    <property type="entry name" value="LytTr DNA-binding domain"/>
    <property type="match status" value="1"/>
</dbReference>
<name>A0A1H7L714_AQUAM</name>
<accession>A0A1H7L714</accession>
<evidence type="ECO:0000259" key="3">
    <source>
        <dbReference type="PROSITE" id="PS50930"/>
    </source>
</evidence>
<dbReference type="Pfam" id="PF04397">
    <property type="entry name" value="LytTR"/>
    <property type="match status" value="1"/>
</dbReference>
<dbReference type="InterPro" id="IPR007492">
    <property type="entry name" value="LytTR_DNA-bd_dom"/>
</dbReference>
<organism evidence="4 5">
    <name type="scientific">Aquimarina amphilecti</name>
    <dbReference type="NCBI Taxonomy" id="1038014"/>
    <lineage>
        <taxon>Bacteria</taxon>
        <taxon>Pseudomonadati</taxon>
        <taxon>Bacteroidota</taxon>
        <taxon>Flavobacteriia</taxon>
        <taxon>Flavobacteriales</taxon>
        <taxon>Flavobacteriaceae</taxon>
        <taxon>Aquimarina</taxon>
    </lineage>
</organism>
<feature type="modified residue" description="4-aspartylphosphate" evidence="1">
    <location>
        <position position="55"/>
    </location>
</feature>
<evidence type="ECO:0000313" key="5">
    <source>
        <dbReference type="Proteomes" id="UP000198521"/>
    </source>
</evidence>
<proteinExistence type="predicted"/>
<dbReference type="EMBL" id="FOAB01000002">
    <property type="protein sequence ID" value="SEK94067.1"/>
    <property type="molecule type" value="Genomic_DNA"/>
</dbReference>
<keyword evidence="5" id="KW-1185">Reference proteome</keyword>
<dbReference type="InterPro" id="IPR011006">
    <property type="entry name" value="CheY-like_superfamily"/>
</dbReference>
<keyword evidence="1" id="KW-0597">Phosphoprotein</keyword>
<dbReference type="PROSITE" id="PS50930">
    <property type="entry name" value="HTH_LYTTR"/>
    <property type="match status" value="1"/>
</dbReference>
<dbReference type="PROSITE" id="PS50110">
    <property type="entry name" value="RESPONSE_REGULATORY"/>
    <property type="match status" value="1"/>
</dbReference>
<dbReference type="GO" id="GO:0003677">
    <property type="term" value="F:DNA binding"/>
    <property type="evidence" value="ECO:0007669"/>
    <property type="project" value="InterPro"/>
</dbReference>
<dbReference type="SMART" id="SM00448">
    <property type="entry name" value="REC"/>
    <property type="match status" value="1"/>
</dbReference>
<feature type="domain" description="Response regulatory" evidence="2">
    <location>
        <begin position="4"/>
        <end position="115"/>
    </location>
</feature>
<dbReference type="InterPro" id="IPR046947">
    <property type="entry name" value="LytR-like"/>
</dbReference>
<evidence type="ECO:0000259" key="2">
    <source>
        <dbReference type="PROSITE" id="PS50110"/>
    </source>
</evidence>
<feature type="domain" description="HTH LytTR-type" evidence="3">
    <location>
        <begin position="138"/>
        <end position="207"/>
    </location>
</feature>
<dbReference type="Gene3D" id="3.40.50.2300">
    <property type="match status" value="1"/>
</dbReference>
<dbReference type="SUPFAM" id="SSF52172">
    <property type="entry name" value="CheY-like"/>
    <property type="match status" value="1"/>
</dbReference>
<dbReference type="PANTHER" id="PTHR37299">
    <property type="entry name" value="TRANSCRIPTIONAL REGULATOR-RELATED"/>
    <property type="match status" value="1"/>
</dbReference>
<dbReference type="OrthoDB" id="2168082at2"/>
<evidence type="ECO:0000256" key="1">
    <source>
        <dbReference type="PROSITE-ProRule" id="PRU00169"/>
    </source>
</evidence>
<dbReference type="SMART" id="SM00850">
    <property type="entry name" value="LytTR"/>
    <property type="match status" value="1"/>
</dbReference>
<protein>
    <submittedName>
        <fullName evidence="4">Two component transcriptional regulator, LytTR family</fullName>
    </submittedName>
</protein>
<dbReference type="RefSeq" id="WP_091407158.1">
    <property type="nucleotide sequence ID" value="NZ_FOAB01000002.1"/>
</dbReference>
<dbReference type="GO" id="GO:0000156">
    <property type="term" value="F:phosphorelay response regulator activity"/>
    <property type="evidence" value="ECO:0007669"/>
    <property type="project" value="InterPro"/>
</dbReference>